<evidence type="ECO:0000313" key="5">
    <source>
        <dbReference type="Proteomes" id="UP001151760"/>
    </source>
</evidence>
<protein>
    <submittedName>
        <fullName evidence="4">Zinc finger BED domain-containing protein RICESLEEPER 2</fullName>
    </submittedName>
</protein>
<evidence type="ECO:0000313" key="4">
    <source>
        <dbReference type="EMBL" id="GJT32880.1"/>
    </source>
</evidence>
<dbReference type="InterPro" id="IPR008906">
    <property type="entry name" value="HATC_C_dom"/>
</dbReference>
<dbReference type="Proteomes" id="UP001151760">
    <property type="component" value="Unassembled WGS sequence"/>
</dbReference>
<evidence type="ECO:0000256" key="1">
    <source>
        <dbReference type="SAM" id="MobiDB-lite"/>
    </source>
</evidence>
<name>A0ABQ5D0L0_9ASTR</name>
<evidence type="ECO:0000259" key="3">
    <source>
        <dbReference type="Pfam" id="PF05699"/>
    </source>
</evidence>
<keyword evidence="2" id="KW-0472">Membrane</keyword>
<proteinExistence type="predicted"/>
<dbReference type="EMBL" id="BQNB010014829">
    <property type="protein sequence ID" value="GJT32880.1"/>
    <property type="molecule type" value="Genomic_DNA"/>
</dbReference>
<organism evidence="4 5">
    <name type="scientific">Tanacetum coccineum</name>
    <dbReference type="NCBI Taxonomy" id="301880"/>
    <lineage>
        <taxon>Eukaryota</taxon>
        <taxon>Viridiplantae</taxon>
        <taxon>Streptophyta</taxon>
        <taxon>Embryophyta</taxon>
        <taxon>Tracheophyta</taxon>
        <taxon>Spermatophyta</taxon>
        <taxon>Magnoliopsida</taxon>
        <taxon>eudicotyledons</taxon>
        <taxon>Gunneridae</taxon>
        <taxon>Pentapetalae</taxon>
        <taxon>asterids</taxon>
        <taxon>campanulids</taxon>
        <taxon>Asterales</taxon>
        <taxon>Asteraceae</taxon>
        <taxon>Asteroideae</taxon>
        <taxon>Anthemideae</taxon>
        <taxon>Anthemidinae</taxon>
        <taxon>Tanacetum</taxon>
    </lineage>
</organism>
<dbReference type="InterPro" id="IPR012337">
    <property type="entry name" value="RNaseH-like_sf"/>
</dbReference>
<reference evidence="4" key="1">
    <citation type="journal article" date="2022" name="Int. J. Mol. Sci.">
        <title>Draft Genome of Tanacetum Coccineum: Genomic Comparison of Closely Related Tanacetum-Family Plants.</title>
        <authorList>
            <person name="Yamashiro T."/>
            <person name="Shiraishi A."/>
            <person name="Nakayama K."/>
            <person name="Satake H."/>
        </authorList>
    </citation>
    <scope>NUCLEOTIDE SEQUENCE</scope>
</reference>
<sequence>MARDLLTVQASTIALESAFSISGMVLLIRRTRLTPTSLEMCIFYKDCLDAAERIQHISSLEDELDIEQELLNVEVESDFSISHSDEEIALDEAASEARSEASEEELTLQGALNSTF</sequence>
<keyword evidence="2" id="KW-0812">Transmembrane</keyword>
<keyword evidence="2" id="KW-1133">Transmembrane helix</keyword>
<feature type="region of interest" description="Disordered" evidence="1">
    <location>
        <begin position="92"/>
        <end position="116"/>
    </location>
</feature>
<gene>
    <name evidence="4" type="ORF">Tco_0923299</name>
</gene>
<dbReference type="SUPFAM" id="SSF53098">
    <property type="entry name" value="Ribonuclease H-like"/>
    <property type="match status" value="1"/>
</dbReference>
<feature type="domain" description="HAT C-terminal dimerisation" evidence="3">
    <location>
        <begin position="1"/>
        <end position="46"/>
    </location>
</feature>
<dbReference type="Pfam" id="PF05699">
    <property type="entry name" value="Dimer_Tnp_hAT"/>
    <property type="match status" value="1"/>
</dbReference>
<feature type="transmembrane region" description="Helical" evidence="2">
    <location>
        <begin position="6"/>
        <end position="28"/>
    </location>
</feature>
<reference evidence="4" key="2">
    <citation type="submission" date="2022-01" db="EMBL/GenBank/DDBJ databases">
        <authorList>
            <person name="Yamashiro T."/>
            <person name="Shiraishi A."/>
            <person name="Satake H."/>
            <person name="Nakayama K."/>
        </authorList>
    </citation>
    <scope>NUCLEOTIDE SEQUENCE</scope>
</reference>
<keyword evidence="5" id="KW-1185">Reference proteome</keyword>
<accession>A0ABQ5D0L0</accession>
<evidence type="ECO:0000256" key="2">
    <source>
        <dbReference type="SAM" id="Phobius"/>
    </source>
</evidence>
<comment type="caution">
    <text evidence="4">The sequence shown here is derived from an EMBL/GenBank/DDBJ whole genome shotgun (WGS) entry which is preliminary data.</text>
</comment>